<dbReference type="RefSeq" id="XP_014670373.1">
    <property type="nucleotide sequence ID" value="XM_014814887.1"/>
</dbReference>
<sequence length="401" mass="45908">MKHLPVAAAPSIATDIAMTKLKVVLLVLNGGILICCVLLFLIPDYKTLSWYRFKILNPSALYPLTEEVGYNMERGVGISGNCTLHLPPWRRGRDTPRVMTYTEWLKTMALMKLLDMVLTGSNVHYMLFGGSLYGSYMCHDMLPWDDDIDIMVDHNQRPKMEHLLKELSPEYTMLNHTSKLFLKFFLTNTPKTWEYEWSWPFIDISFYKENETHVWEHGQSHKLYRTYPKEIVFPLHRRPLGSIWLPCPRDSRAFLMHSIRSENKTFQCGQQGWVHKAETRVEEDHIVDCSGLEHVYPTIYRSSAVGGVRETLRQGSHVFYSCILPEPPAAITVGGFSFDLAKSAISRPLSNGTTPSASSESTPRKATLNITLLVDEWTRAPVEKPNTSSLDWIHVETKAED</sequence>
<dbReference type="Pfam" id="PF04991">
    <property type="entry name" value="LicD"/>
    <property type="match status" value="1"/>
</dbReference>
<name>A0ABM1EDV2_PRICU</name>
<evidence type="ECO:0000259" key="2">
    <source>
        <dbReference type="Pfam" id="PF04991"/>
    </source>
</evidence>
<reference evidence="4 5" key="1">
    <citation type="submission" date="2025-05" db="UniProtKB">
        <authorList>
            <consortium name="RefSeq"/>
        </authorList>
    </citation>
    <scope>IDENTIFICATION</scope>
</reference>
<dbReference type="PANTHER" id="PTHR13627:SF31">
    <property type="entry name" value="RIBITOL 5-PHOSPHATE TRANSFERASE FKRP"/>
    <property type="match status" value="1"/>
</dbReference>
<keyword evidence="1" id="KW-0812">Transmembrane</keyword>
<dbReference type="GeneID" id="106811313"/>
<keyword evidence="3" id="KW-1185">Reference proteome</keyword>
<evidence type="ECO:0000256" key="1">
    <source>
        <dbReference type="SAM" id="Phobius"/>
    </source>
</evidence>
<evidence type="ECO:0000313" key="4">
    <source>
        <dbReference type="RefSeq" id="XP_014670372.1"/>
    </source>
</evidence>
<dbReference type="RefSeq" id="XP_014670372.1">
    <property type="nucleotide sequence ID" value="XM_014814886.1"/>
</dbReference>
<keyword evidence="1" id="KW-1133">Transmembrane helix</keyword>
<evidence type="ECO:0000313" key="5">
    <source>
        <dbReference type="RefSeq" id="XP_014670373.1"/>
    </source>
</evidence>
<organism evidence="3 5">
    <name type="scientific">Priapulus caudatus</name>
    <name type="common">Priapulid worm</name>
    <dbReference type="NCBI Taxonomy" id="37621"/>
    <lineage>
        <taxon>Eukaryota</taxon>
        <taxon>Metazoa</taxon>
        <taxon>Ecdysozoa</taxon>
        <taxon>Scalidophora</taxon>
        <taxon>Priapulida</taxon>
        <taxon>Priapulimorpha</taxon>
        <taxon>Priapulimorphida</taxon>
        <taxon>Priapulidae</taxon>
        <taxon>Priapulus</taxon>
    </lineage>
</organism>
<accession>A0ABM1EDV2</accession>
<dbReference type="PANTHER" id="PTHR13627">
    <property type="entry name" value="FUKUTIN RELATED PROTEIN"/>
    <property type="match status" value="1"/>
</dbReference>
<dbReference type="InterPro" id="IPR052613">
    <property type="entry name" value="LicD_transferase"/>
</dbReference>
<evidence type="ECO:0000313" key="3">
    <source>
        <dbReference type="Proteomes" id="UP000695022"/>
    </source>
</evidence>
<gene>
    <name evidence="4 5" type="primary">LOC106811313</name>
</gene>
<dbReference type="InterPro" id="IPR007074">
    <property type="entry name" value="LicD/FKTN/FKRP_NTP_transf"/>
</dbReference>
<dbReference type="Proteomes" id="UP000695022">
    <property type="component" value="Unplaced"/>
</dbReference>
<feature type="transmembrane region" description="Helical" evidence="1">
    <location>
        <begin position="23"/>
        <end position="42"/>
    </location>
</feature>
<keyword evidence="1" id="KW-0472">Membrane</keyword>
<proteinExistence type="predicted"/>
<protein>
    <submittedName>
        <fullName evidence="4 5">Uncharacterized protein LOC106811313</fullName>
    </submittedName>
</protein>
<feature type="domain" description="LicD/FKTN/FKRP nucleotidyltransferase" evidence="2">
    <location>
        <begin position="122"/>
        <end position="168"/>
    </location>
</feature>